<feature type="compositionally biased region" description="Basic and acidic residues" evidence="1">
    <location>
        <begin position="356"/>
        <end position="373"/>
    </location>
</feature>
<dbReference type="CDD" id="cd12797">
    <property type="entry name" value="M23_peptidase"/>
    <property type="match status" value="1"/>
</dbReference>
<sequence>MKKYLFSLAAVSVAGSATIDTAQAQLSISSEETQPKQSSDVVTHKNRITVNTDALRVRKGPSTSDRILGFVSNEQSLLVVDETNDWYKIKYNNRDAYVHKNYVIPNYVKVNTTTLRIRTGPSTSHSTLGLVSEGEILQVIKEIDGWYKIKYNNRDAYVCKEYVTTNNLTVKTKTSKVEASGSYTVNVSSLRMRTGPNNSHTVLGVLNKGQVVQVVGEVQDWYKIKFNGKVAYINKDYVSGGTNNTSRPPQTGQTKSVQKDGTYSVDTTVLRVRTGPANYYPVIGGVLKGQHLQVVDVEDNWYKIKYNNQTGYVSHEFVKFVKGESAQEQVKQEQNQQTSQKQAKPEQNQQPPQEQAKPEQDQQRLQEQVKQERNQQTSQEQAKPEQNQQPPQEQAKPEQDQQRLQEQVKQERNQQTSQEQVKPEQDQQPPQDYYVKPNSLNVRNGPGVNYEAIGVVESNQKIKVIGQKSGWYKINYNGQIGFVGMNYLSKTMVTSTKQQPSQSTTPNNENRISGFIKPAAGNYSSGFGKRNGHMHYGLDIAASGKVPVVAAADGIVTRSYYSASYGNVVFVSHNITGQTYTTVYAHLNSRSISAGQSVKQGQQIGIMGNTGQSEGQHLHFEIHKGEWNAQKSNAVNPKLYIK</sequence>
<dbReference type="Pfam" id="PF08239">
    <property type="entry name" value="SH3_3"/>
    <property type="match status" value="5"/>
</dbReference>
<dbReference type="InterPro" id="IPR052354">
    <property type="entry name" value="Cell_Wall_Dynamics_Protein"/>
</dbReference>
<dbReference type="InterPro" id="IPR036028">
    <property type="entry name" value="SH3-like_dom_sf"/>
</dbReference>
<feature type="region of interest" description="Disordered" evidence="1">
    <location>
        <begin position="328"/>
        <end position="443"/>
    </location>
</feature>
<feature type="compositionally biased region" description="Low complexity" evidence="1">
    <location>
        <begin position="328"/>
        <end position="355"/>
    </location>
</feature>
<reference evidence="3 4" key="1">
    <citation type="submission" date="2018-08" db="EMBL/GenBank/DDBJ databases">
        <title>Bacillus phenotypic plasticity.</title>
        <authorList>
            <person name="Hurtado E."/>
        </authorList>
    </citation>
    <scope>NUCLEOTIDE SEQUENCE [LARGE SCALE GENOMIC DNA]</scope>
    <source>
        <strain evidence="3 4">111b</strain>
    </source>
</reference>
<feature type="domain" description="SH3b" evidence="2">
    <location>
        <begin position="105"/>
        <end position="172"/>
    </location>
</feature>
<dbReference type="AlphaFoldDB" id="A0A9W7Q2X9"/>
<dbReference type="InterPro" id="IPR003646">
    <property type="entry name" value="SH3-like_bac-type"/>
</dbReference>
<feature type="domain" description="SH3b" evidence="2">
    <location>
        <begin position="258"/>
        <end position="322"/>
    </location>
</feature>
<feature type="compositionally biased region" description="Low complexity" evidence="1">
    <location>
        <begin position="379"/>
        <end position="394"/>
    </location>
</feature>
<organism evidence="3 4">
    <name type="scientific">Bacillus cereus</name>
    <dbReference type="NCBI Taxonomy" id="1396"/>
    <lineage>
        <taxon>Bacteria</taxon>
        <taxon>Bacillati</taxon>
        <taxon>Bacillota</taxon>
        <taxon>Bacilli</taxon>
        <taxon>Bacillales</taxon>
        <taxon>Bacillaceae</taxon>
        <taxon>Bacillus</taxon>
        <taxon>Bacillus cereus group</taxon>
    </lineage>
</organism>
<dbReference type="Gene3D" id="2.30.30.40">
    <property type="entry name" value="SH3 Domains"/>
    <property type="match status" value="5"/>
</dbReference>
<feature type="compositionally biased region" description="Polar residues" evidence="1">
    <location>
        <begin position="240"/>
        <end position="262"/>
    </location>
</feature>
<gene>
    <name evidence="3" type="ORF">DX932_20090</name>
</gene>
<dbReference type="InterPro" id="IPR011055">
    <property type="entry name" value="Dup_hybrid_motif"/>
</dbReference>
<feature type="domain" description="SH3b" evidence="2">
    <location>
        <begin position="430"/>
        <end position="492"/>
    </location>
</feature>
<dbReference type="SMART" id="SM00287">
    <property type="entry name" value="SH3b"/>
    <property type="match status" value="5"/>
</dbReference>
<feature type="compositionally biased region" description="Low complexity" evidence="1">
    <location>
        <begin position="426"/>
        <end position="437"/>
    </location>
</feature>
<dbReference type="SUPFAM" id="SSF51261">
    <property type="entry name" value="Duplicated hybrid motif"/>
    <property type="match status" value="1"/>
</dbReference>
<dbReference type="PANTHER" id="PTHR34408:SF1">
    <property type="entry name" value="GLYCOSYL HYDROLASE FAMILY 19 DOMAIN-CONTAINING PROTEIN HI_1415"/>
    <property type="match status" value="1"/>
</dbReference>
<evidence type="ECO:0000313" key="4">
    <source>
        <dbReference type="Proteomes" id="UP000323321"/>
    </source>
</evidence>
<proteinExistence type="predicted"/>
<dbReference type="Proteomes" id="UP000323321">
    <property type="component" value="Unassembled WGS sequence"/>
</dbReference>
<evidence type="ECO:0000259" key="2">
    <source>
        <dbReference type="PROSITE" id="PS51781"/>
    </source>
</evidence>
<comment type="caution">
    <text evidence="3">The sequence shown here is derived from an EMBL/GenBank/DDBJ whole genome shotgun (WGS) entry which is preliminary data.</text>
</comment>
<protein>
    <submittedName>
        <fullName evidence="3">Peptidase M23</fullName>
    </submittedName>
</protein>
<dbReference type="InterPro" id="IPR016047">
    <property type="entry name" value="M23ase_b-sheet_dom"/>
</dbReference>
<evidence type="ECO:0000256" key="1">
    <source>
        <dbReference type="SAM" id="MobiDB-lite"/>
    </source>
</evidence>
<accession>A0A9W7Q2X9</accession>
<feature type="region of interest" description="Disordered" evidence="1">
    <location>
        <begin position="239"/>
        <end position="262"/>
    </location>
</feature>
<dbReference type="EMBL" id="QSMZ01000018">
    <property type="protein sequence ID" value="KAA6460501.1"/>
    <property type="molecule type" value="Genomic_DNA"/>
</dbReference>
<dbReference type="Gene3D" id="2.70.70.10">
    <property type="entry name" value="Glucose Permease (Domain IIA)"/>
    <property type="match status" value="1"/>
</dbReference>
<dbReference type="PROSITE" id="PS51781">
    <property type="entry name" value="SH3B"/>
    <property type="match status" value="4"/>
</dbReference>
<feature type="domain" description="SH3b" evidence="2">
    <location>
        <begin position="180"/>
        <end position="242"/>
    </location>
</feature>
<dbReference type="Pfam" id="PF01551">
    <property type="entry name" value="Peptidase_M23"/>
    <property type="match status" value="1"/>
</dbReference>
<name>A0A9W7Q2X9_BACCE</name>
<dbReference type="PANTHER" id="PTHR34408">
    <property type="entry name" value="FAMILY PROTEIN, PUTATIVE-RELATED"/>
    <property type="match status" value="1"/>
</dbReference>
<dbReference type="RefSeq" id="WP_150158662.1">
    <property type="nucleotide sequence ID" value="NZ_QSMZ01000018.1"/>
</dbReference>
<feature type="compositionally biased region" description="Basic and acidic residues" evidence="1">
    <location>
        <begin position="395"/>
        <end position="412"/>
    </location>
</feature>
<evidence type="ECO:0000313" key="3">
    <source>
        <dbReference type="EMBL" id="KAA6460501.1"/>
    </source>
</evidence>
<dbReference type="SUPFAM" id="SSF50044">
    <property type="entry name" value="SH3-domain"/>
    <property type="match status" value="1"/>
</dbReference>